<sequence>MAKGSSLLLGFVVGGVVSATATLLSAPSSGRDLRNRAKQQGIEWKQMIADLKSDGKRLKEQITSTSKEGASLIKELTREMKSSVQDWKKSVEPHQKNIQRYLEQIESSLKDLEDKMQNQTEKY</sequence>
<reference evidence="2" key="2">
    <citation type="submission" date="2020-09" db="EMBL/GenBank/DDBJ databases">
        <authorList>
            <person name="Sun Q."/>
            <person name="Zhou Y."/>
        </authorList>
    </citation>
    <scope>NUCLEOTIDE SEQUENCE</scope>
    <source>
        <strain evidence="2">CGMCC 1.15454</strain>
    </source>
</reference>
<comment type="caution">
    <text evidence="2">The sequence shown here is derived from an EMBL/GenBank/DDBJ whole genome shotgun (WGS) entry which is preliminary data.</text>
</comment>
<evidence type="ECO:0000313" key="2">
    <source>
        <dbReference type="EMBL" id="GGB51607.1"/>
    </source>
</evidence>
<dbReference type="InterPro" id="IPR052928">
    <property type="entry name" value="Desiccation-related_membrane"/>
</dbReference>
<evidence type="ECO:0000313" key="3">
    <source>
        <dbReference type="Proteomes" id="UP000621492"/>
    </source>
</evidence>
<dbReference type="PANTHER" id="PTHR35792:SF3">
    <property type="entry name" value="IG HYPOTHETICAL 17707"/>
    <property type="match status" value="1"/>
</dbReference>
<protein>
    <submittedName>
        <fullName evidence="2">Membrane protein YhaH</fullName>
    </submittedName>
</protein>
<dbReference type="Proteomes" id="UP000621492">
    <property type="component" value="Unassembled WGS sequence"/>
</dbReference>
<dbReference type="Pfam" id="PF12732">
    <property type="entry name" value="YtxH"/>
    <property type="match status" value="1"/>
</dbReference>
<keyword evidence="1" id="KW-0175">Coiled coil</keyword>
<feature type="coiled-coil region" evidence="1">
    <location>
        <begin position="95"/>
        <end position="122"/>
    </location>
</feature>
<dbReference type="InterPro" id="IPR024623">
    <property type="entry name" value="YtxH"/>
</dbReference>
<name>A0A9W5X6W2_9BACI</name>
<organism evidence="2 3">
    <name type="scientific">Lentibacillus populi</name>
    <dbReference type="NCBI Taxonomy" id="1827502"/>
    <lineage>
        <taxon>Bacteria</taxon>
        <taxon>Bacillati</taxon>
        <taxon>Bacillota</taxon>
        <taxon>Bacilli</taxon>
        <taxon>Bacillales</taxon>
        <taxon>Bacillaceae</taxon>
        <taxon>Lentibacillus</taxon>
    </lineage>
</organism>
<keyword evidence="3" id="KW-1185">Reference proteome</keyword>
<evidence type="ECO:0000256" key="1">
    <source>
        <dbReference type="SAM" id="Coils"/>
    </source>
</evidence>
<reference evidence="2" key="1">
    <citation type="journal article" date="2014" name="Int. J. Syst. Evol. Microbiol.">
        <title>Complete genome sequence of Corynebacterium casei LMG S-19264T (=DSM 44701T), isolated from a smear-ripened cheese.</title>
        <authorList>
            <consortium name="US DOE Joint Genome Institute (JGI-PGF)"/>
            <person name="Walter F."/>
            <person name="Albersmeier A."/>
            <person name="Kalinowski J."/>
            <person name="Ruckert C."/>
        </authorList>
    </citation>
    <scope>NUCLEOTIDE SEQUENCE</scope>
    <source>
        <strain evidence="2">CGMCC 1.15454</strain>
    </source>
</reference>
<accession>A0A9W5X6W2</accession>
<dbReference type="RefSeq" id="WP_088049667.1">
    <property type="nucleotide sequence ID" value="NZ_BMJD01000029.1"/>
</dbReference>
<gene>
    <name evidence="2" type="primary">yhaH</name>
    <name evidence="2" type="ORF">GCM10011409_31470</name>
</gene>
<dbReference type="AlphaFoldDB" id="A0A9W5X6W2"/>
<dbReference type="PANTHER" id="PTHR35792">
    <property type="entry name" value="GENERAL STRESS PROTEIN"/>
    <property type="match status" value="1"/>
</dbReference>
<dbReference type="EMBL" id="BMJD01000029">
    <property type="protein sequence ID" value="GGB51607.1"/>
    <property type="molecule type" value="Genomic_DNA"/>
</dbReference>
<proteinExistence type="predicted"/>